<comment type="similarity">
    <text evidence="1">Belongs to the sbp family.</text>
</comment>
<keyword evidence="1 2" id="KW-0812">Transmembrane</keyword>
<keyword evidence="2" id="KW-1133">Transmembrane helix</keyword>
<comment type="subcellular location">
    <subcellularLocation>
        <location evidence="1">Cell membrane</location>
        <topology evidence="1">Multi-pass membrane protein</topology>
    </subcellularLocation>
</comment>
<feature type="transmembrane region" description="Helical" evidence="2">
    <location>
        <begin position="57"/>
        <end position="77"/>
    </location>
</feature>
<evidence type="ECO:0000313" key="3">
    <source>
        <dbReference type="EMBL" id="SDB87627.1"/>
    </source>
</evidence>
<dbReference type="InterPro" id="IPR009709">
    <property type="entry name" value="DUF1290"/>
</dbReference>
<evidence type="ECO:0000256" key="2">
    <source>
        <dbReference type="SAM" id="Phobius"/>
    </source>
</evidence>
<reference evidence="4" key="1">
    <citation type="submission" date="2016-09" db="EMBL/GenBank/DDBJ databases">
        <authorList>
            <person name="Varghese N."/>
            <person name="Submissions S."/>
        </authorList>
    </citation>
    <scope>NUCLEOTIDE SEQUENCE [LARGE SCALE GENOMIC DNA]</scope>
    <source>
        <strain evidence="4">S5</strain>
    </source>
</reference>
<dbReference type="PIRSF" id="PIRSF018579">
    <property type="entry name" value="Sbp"/>
    <property type="match status" value="1"/>
</dbReference>
<dbReference type="AlphaFoldDB" id="A0A1G6GZZ9"/>
<protein>
    <submittedName>
        <fullName evidence="3">Small basic protein</fullName>
    </submittedName>
</protein>
<keyword evidence="1" id="KW-1003">Cell membrane</keyword>
<proteinExistence type="inferred from homology"/>
<dbReference type="Pfam" id="PF06947">
    <property type="entry name" value="DUF1290"/>
    <property type="match status" value="1"/>
</dbReference>
<dbReference type="RefSeq" id="WP_090792776.1">
    <property type="nucleotide sequence ID" value="NZ_FMYI01000002.1"/>
</dbReference>
<gene>
    <name evidence="3" type="ORF">SAMN05421734_10284</name>
</gene>
<keyword evidence="4" id="KW-1185">Reference proteome</keyword>
<dbReference type="GO" id="GO:0005886">
    <property type="term" value="C:plasma membrane"/>
    <property type="evidence" value="ECO:0007669"/>
    <property type="project" value="UniProtKB-SubCell"/>
</dbReference>
<dbReference type="STRING" id="1612202.SAMN05421734_10284"/>
<dbReference type="EMBL" id="FMYI01000002">
    <property type="protein sequence ID" value="SDB87627.1"/>
    <property type="molecule type" value="Genomic_DNA"/>
</dbReference>
<feature type="transmembrane region" description="Helical" evidence="2">
    <location>
        <begin position="83"/>
        <end position="106"/>
    </location>
</feature>
<dbReference type="Proteomes" id="UP000242949">
    <property type="component" value="Unassembled WGS sequence"/>
</dbReference>
<dbReference type="OrthoDB" id="9812056at2"/>
<evidence type="ECO:0000313" key="4">
    <source>
        <dbReference type="Proteomes" id="UP000242949"/>
    </source>
</evidence>
<keyword evidence="1 2" id="KW-0472">Membrane</keyword>
<accession>A0A1G6GZZ9</accession>
<sequence length="123" mass="13832">MWLPLLFLLLGIGLGFLTDVSVPEHFASYLSIAILAALDTLIGGIKGYLNNEFDPHNFLTGFFFNITLAVIITFIGDQLGVDLYLAAVVAFGLRLFNNLSIIRHHLFNYYQEKRKKRIKNAGN</sequence>
<feature type="transmembrane region" description="Helical" evidence="2">
    <location>
        <begin position="27"/>
        <end position="45"/>
    </location>
</feature>
<evidence type="ECO:0000256" key="1">
    <source>
        <dbReference type="PIRNR" id="PIRNR018579"/>
    </source>
</evidence>
<name>A0A1G6GZZ9_9BACI</name>
<organism evidence="3 4">
    <name type="scientific">Pelagirhabdus alkalitolerans</name>
    <dbReference type="NCBI Taxonomy" id="1612202"/>
    <lineage>
        <taxon>Bacteria</taxon>
        <taxon>Bacillati</taxon>
        <taxon>Bacillota</taxon>
        <taxon>Bacilli</taxon>
        <taxon>Bacillales</taxon>
        <taxon>Bacillaceae</taxon>
        <taxon>Pelagirhabdus</taxon>
    </lineage>
</organism>